<keyword evidence="9" id="KW-1185">Reference proteome</keyword>
<evidence type="ECO:0000256" key="1">
    <source>
        <dbReference type="ARBA" id="ARBA00022723"/>
    </source>
</evidence>
<dbReference type="InterPro" id="IPR001019">
    <property type="entry name" value="Gprotein_alpha_su"/>
</dbReference>
<dbReference type="GO" id="GO:0046872">
    <property type="term" value="F:metal ion binding"/>
    <property type="evidence" value="ECO:0007669"/>
    <property type="project" value="UniProtKB-KW"/>
</dbReference>
<dbReference type="PRINTS" id="PR00318">
    <property type="entry name" value="GPROTEINA"/>
</dbReference>
<dbReference type="GO" id="GO:0001664">
    <property type="term" value="F:G protein-coupled receptor binding"/>
    <property type="evidence" value="ECO:0007669"/>
    <property type="project" value="TreeGrafter"/>
</dbReference>
<dbReference type="GO" id="GO:0003924">
    <property type="term" value="F:GTPase activity"/>
    <property type="evidence" value="ECO:0007669"/>
    <property type="project" value="InterPro"/>
</dbReference>
<dbReference type="GO" id="GO:0005737">
    <property type="term" value="C:cytoplasm"/>
    <property type="evidence" value="ECO:0007669"/>
    <property type="project" value="TreeGrafter"/>
</dbReference>
<gene>
    <name evidence="8" type="ORF">LY90DRAFT_168951</name>
</gene>
<dbReference type="PANTHER" id="PTHR10218">
    <property type="entry name" value="GTP-BINDING PROTEIN ALPHA SUBUNIT"/>
    <property type="match status" value="1"/>
</dbReference>
<feature type="binding site" evidence="6">
    <location>
        <position position="56"/>
    </location>
    <ligand>
        <name>Mg(2+)</name>
        <dbReference type="ChEBI" id="CHEBI:18420"/>
    </ligand>
</feature>
<keyword evidence="6" id="KW-0460">Magnesium</keyword>
<dbReference type="Gene3D" id="3.40.50.300">
    <property type="entry name" value="P-loop containing nucleotide triphosphate hydrolases"/>
    <property type="match status" value="1"/>
</dbReference>
<accession>A0A1Y2A6C9</accession>
<dbReference type="EMBL" id="MCOG01000322">
    <property type="protein sequence ID" value="ORY18073.1"/>
    <property type="molecule type" value="Genomic_DNA"/>
</dbReference>
<dbReference type="GO" id="GO:0031683">
    <property type="term" value="F:G-protein beta/gamma-subunit complex binding"/>
    <property type="evidence" value="ECO:0007669"/>
    <property type="project" value="InterPro"/>
</dbReference>
<feature type="binding site" evidence="5">
    <location>
        <begin position="190"/>
        <end position="196"/>
    </location>
    <ligand>
        <name>GTP</name>
        <dbReference type="ChEBI" id="CHEBI:37565"/>
    </ligand>
</feature>
<keyword evidence="3 5" id="KW-0342">GTP-binding</keyword>
<proteinExistence type="predicted"/>
<reference evidence="8 9" key="1">
    <citation type="submission" date="2016-08" db="EMBL/GenBank/DDBJ databases">
        <title>A Parts List for Fungal Cellulosomes Revealed by Comparative Genomics.</title>
        <authorList>
            <consortium name="DOE Joint Genome Institute"/>
            <person name="Haitjema C.H."/>
            <person name="Gilmore S.P."/>
            <person name="Henske J.K."/>
            <person name="Solomon K.V."/>
            <person name="De Groot R."/>
            <person name="Kuo A."/>
            <person name="Mondo S.J."/>
            <person name="Salamov A.A."/>
            <person name="Labutti K."/>
            <person name="Zhao Z."/>
            <person name="Chiniquy J."/>
            <person name="Barry K."/>
            <person name="Brewer H.M."/>
            <person name="Purvine S.O."/>
            <person name="Wright A.T."/>
            <person name="Boxma B."/>
            <person name="Van Alen T."/>
            <person name="Hackstein J.H."/>
            <person name="Baker S.E."/>
            <person name="Grigoriev I.V."/>
            <person name="O'Malley M.A."/>
        </authorList>
    </citation>
    <scope>NUCLEOTIDE SEQUENCE [LARGE SCALE GENOMIC DNA]</scope>
    <source>
        <strain evidence="8 9">G1</strain>
    </source>
</reference>
<organism evidence="8 9">
    <name type="scientific">Neocallimastix californiae</name>
    <dbReference type="NCBI Taxonomy" id="1754190"/>
    <lineage>
        <taxon>Eukaryota</taxon>
        <taxon>Fungi</taxon>
        <taxon>Fungi incertae sedis</taxon>
        <taxon>Chytridiomycota</taxon>
        <taxon>Chytridiomycota incertae sedis</taxon>
        <taxon>Neocallimastigomycetes</taxon>
        <taxon>Neocallimastigales</taxon>
        <taxon>Neocallimastigaceae</taxon>
        <taxon>Neocallimastix</taxon>
    </lineage>
</organism>
<keyword evidence="4" id="KW-0807">Transducer</keyword>
<dbReference type="GO" id="GO:0005834">
    <property type="term" value="C:heterotrimeric G-protein complex"/>
    <property type="evidence" value="ECO:0007669"/>
    <property type="project" value="TreeGrafter"/>
</dbReference>
<dbReference type="GO" id="GO:0005525">
    <property type="term" value="F:GTP binding"/>
    <property type="evidence" value="ECO:0007669"/>
    <property type="project" value="UniProtKB-KW"/>
</dbReference>
<dbReference type="Pfam" id="PF00503">
    <property type="entry name" value="G-alpha"/>
    <property type="match status" value="1"/>
</dbReference>
<dbReference type="SUPFAM" id="SSF47895">
    <property type="entry name" value="Transducin (alpha subunit), insertion domain"/>
    <property type="match status" value="1"/>
</dbReference>
<feature type="binding site" evidence="5">
    <location>
        <begin position="165"/>
        <end position="166"/>
    </location>
    <ligand>
        <name>GTP</name>
        <dbReference type="ChEBI" id="CHEBI:37565"/>
    </ligand>
</feature>
<evidence type="ECO:0000256" key="2">
    <source>
        <dbReference type="ARBA" id="ARBA00022741"/>
    </source>
</evidence>
<dbReference type="FunFam" id="3.40.50.300:FF:000720">
    <property type="entry name" value="Guanine nucleotide-binding protein G(k) subunit alpha"/>
    <property type="match status" value="1"/>
</dbReference>
<dbReference type="InterPro" id="IPR027417">
    <property type="entry name" value="P-loop_NTPase"/>
</dbReference>
<evidence type="ECO:0000256" key="6">
    <source>
        <dbReference type="PIRSR" id="PIRSR601019-2"/>
    </source>
</evidence>
<feature type="compositionally biased region" description="Polar residues" evidence="7">
    <location>
        <begin position="1"/>
        <end position="12"/>
    </location>
</feature>
<keyword evidence="2 5" id="KW-0547">Nucleotide-binding</keyword>
<evidence type="ECO:0000313" key="9">
    <source>
        <dbReference type="Proteomes" id="UP000193920"/>
    </source>
</evidence>
<dbReference type="InterPro" id="IPR011025">
    <property type="entry name" value="GproteinA_insert"/>
</dbReference>
<feature type="binding site" evidence="5">
    <location>
        <position position="342"/>
    </location>
    <ligand>
        <name>GTP</name>
        <dbReference type="ChEBI" id="CHEBI:37565"/>
    </ligand>
</feature>
<feature type="binding site" evidence="6">
    <location>
        <position position="196"/>
    </location>
    <ligand>
        <name>Mg(2+)</name>
        <dbReference type="ChEBI" id="CHEBI:18420"/>
    </ligand>
</feature>
<dbReference type="CDD" id="cd00066">
    <property type="entry name" value="G-alpha"/>
    <property type="match status" value="1"/>
</dbReference>
<dbReference type="SUPFAM" id="SSF52540">
    <property type="entry name" value="P-loop containing nucleoside triphosphate hydrolases"/>
    <property type="match status" value="1"/>
</dbReference>
<dbReference type="PANTHER" id="PTHR10218:SF302">
    <property type="entry name" value="GUANINE NUCLEOTIDE-BINDING PROTEIN ALPHA-5 SUBUNIT"/>
    <property type="match status" value="1"/>
</dbReference>
<dbReference type="Gene3D" id="1.10.400.10">
    <property type="entry name" value="GI Alpha 1, domain 2-like"/>
    <property type="match status" value="1"/>
</dbReference>
<evidence type="ECO:0000256" key="7">
    <source>
        <dbReference type="SAM" id="MobiDB-lite"/>
    </source>
</evidence>
<evidence type="ECO:0000313" key="8">
    <source>
        <dbReference type="EMBL" id="ORY18073.1"/>
    </source>
</evidence>
<evidence type="ECO:0000256" key="5">
    <source>
        <dbReference type="PIRSR" id="PIRSR601019-1"/>
    </source>
</evidence>
<dbReference type="Proteomes" id="UP000193920">
    <property type="component" value="Unassembled WGS sequence"/>
</dbReference>
<comment type="caution">
    <text evidence="8">The sequence shown here is derived from an EMBL/GenBank/DDBJ whole genome shotgun (WGS) entry which is preliminary data.</text>
</comment>
<dbReference type="AlphaFoldDB" id="A0A1Y2A6C9"/>
<dbReference type="STRING" id="1754190.A0A1Y2A6C9"/>
<dbReference type="SMART" id="SM00275">
    <property type="entry name" value="G_alpha"/>
    <property type="match status" value="1"/>
</dbReference>
<protein>
    <submittedName>
        <fullName evidence="8">Guanine nucleotide binding protein, alpha subunit</fullName>
    </submittedName>
</protein>
<name>A0A1Y2A6C9_9FUNG</name>
<dbReference type="OrthoDB" id="2117327at2759"/>
<dbReference type="PROSITE" id="PS51882">
    <property type="entry name" value="G_ALPHA"/>
    <property type="match status" value="1"/>
</dbReference>
<evidence type="ECO:0000256" key="3">
    <source>
        <dbReference type="ARBA" id="ARBA00023134"/>
    </source>
</evidence>
<dbReference type="GO" id="GO:0007188">
    <property type="term" value="P:adenylate cyclase-modulating G protein-coupled receptor signaling pathway"/>
    <property type="evidence" value="ECO:0007669"/>
    <property type="project" value="TreeGrafter"/>
</dbReference>
<feature type="binding site" evidence="5">
    <location>
        <begin position="286"/>
        <end position="289"/>
    </location>
    <ligand>
        <name>GTP</name>
        <dbReference type="ChEBI" id="CHEBI:37565"/>
    </ligand>
</feature>
<sequence>MGLCHSKTNVFPSTPEEKEKNTKINKQIQEEAKIKEKNDNSTYKLLLLGPADSGKSTFLKQLRIINKMPLEDIDIENAKYTCVSNLLLSMKLICQNLESLSINLSDENNKEYIKIVIDKTDEVLSDYKEKKIIPEDLSNACKKLWEGENAIKECIKVGNTINLLDSAEYFFGKMNDIFNSEYKPSNDDILHQRAPTQQISETIIPILDSNDKLSVFDFGGSRYQRMKWAAFFDNVDLMIYIFAISSYDQTLLEDPSVNRLVDAEELFKQLSENKILWNRNIVIFFNKIDIFKKKLSISPLSKYYPEYKGGDDYAEAATFFAKRFLSLNANKERTVSTHLTWATDTRHCSTIVKLTIQSLQQYALVNAGLQ</sequence>
<feature type="region of interest" description="Disordered" evidence="7">
    <location>
        <begin position="1"/>
        <end position="22"/>
    </location>
</feature>
<keyword evidence="1 6" id="KW-0479">Metal-binding</keyword>
<evidence type="ECO:0000256" key="4">
    <source>
        <dbReference type="ARBA" id="ARBA00023224"/>
    </source>
</evidence>